<dbReference type="GO" id="GO:0005737">
    <property type="term" value="C:cytoplasm"/>
    <property type="evidence" value="ECO:0007669"/>
    <property type="project" value="UniProtKB-SubCell"/>
</dbReference>
<sequence length="761" mass="86320">MSLQSQMLKRRGHRDQFGPRANARRVASGGDILRQQLARDDSQEAGSTGNASTEDDQYVLPADQHTINSNFEEWIKMATDNKINSSNSWNFQLIDYFHDLNILKGNDDNINFQKASATLDGCVKIYSSRVDSVVTETGRLLSGLTQKQAKGKRKDGESQERGQEGEEEQDQESNEDEDALIDEPQKKNRNKVRPANDTLVKFGTIRLKKLDEDLNIDPLFKKTLAEFDEGGAKSLLLNTLGLDWQLHVVFDASTTNGNAEKEDIEDEVEEVIQEEEDIEMRDASKEIDLRVIESLISAEDIQSEEFALSHRLPQVEAVLQDVSKAKDLLNDMNQEEYLETVPKDVTSYGLDSFGAHDDMGFDDFGGNDDYDDYEEGQPNAIDVIDKELNYDQDQEPGLEEESRSGKLTNTIADNDLMSYFDNTVRNNWNRDNWKVRSFKRQIKPINQDNAGAATAAAALIDEDGNPVVPKKRKDGLVIDFLSVDPDDYEEEDQLFKKGKSLTMPQQSKEVLDHEKETRYLLPDDMFFTSQQLTKLFTKDQYLSNLFRKPSEYRVKSSSEDPLLQQDELAPTKDVDADFWAKNYKEQEDEQYNQSLHHDTAPLGEGDDDGYGDFDAGGFDDFDPDLNTQTVSESQRYLVSDLIKSAGGDKRGVTYAKVAKNVNVKALKDNLWKVIDSKLGDEAAEEGSEVSEPVRKKLKREEKFSDIVHDMEKLYRRDERKDLSTSFCFISLLHLANEHGLTIQSLGEDGLESQLTDLRVLM</sequence>
<evidence type="ECO:0000256" key="3">
    <source>
        <dbReference type="ARBA" id="ARBA00009471"/>
    </source>
</evidence>
<dbReference type="Proteomes" id="UP000774326">
    <property type="component" value="Unassembled WGS sequence"/>
</dbReference>
<keyword evidence="10 11" id="KW-0131">Cell cycle</keyword>
<keyword evidence="6" id="KW-0963">Cytoplasm</keyword>
<dbReference type="PANTHER" id="PTHR13108:SF9">
    <property type="entry name" value="CONDENSIN COMPLEX SUBUNIT 2"/>
    <property type="match status" value="1"/>
</dbReference>
<keyword evidence="14" id="KW-1185">Reference proteome</keyword>
<dbReference type="EMBL" id="JAEUBG010001129">
    <property type="protein sequence ID" value="KAH3686936.1"/>
    <property type="molecule type" value="Genomic_DNA"/>
</dbReference>
<dbReference type="GO" id="GO:0051301">
    <property type="term" value="P:cell division"/>
    <property type="evidence" value="ECO:0007669"/>
    <property type="project" value="UniProtKB-KW"/>
</dbReference>
<reference evidence="13" key="1">
    <citation type="journal article" date="2021" name="Open Biol.">
        <title>Shared evolutionary footprints suggest mitochondrial oxidative damage underlies multiple complex I losses in fungi.</title>
        <authorList>
            <person name="Schikora-Tamarit M.A."/>
            <person name="Marcet-Houben M."/>
            <person name="Nosek J."/>
            <person name="Gabaldon T."/>
        </authorList>
    </citation>
    <scope>NUCLEOTIDE SEQUENCE</scope>
    <source>
        <strain evidence="13">CBS2887</strain>
    </source>
</reference>
<feature type="compositionally biased region" description="Acidic residues" evidence="12">
    <location>
        <begin position="165"/>
        <end position="181"/>
    </location>
</feature>
<proteinExistence type="inferred from homology"/>
<dbReference type="PANTHER" id="PTHR13108">
    <property type="entry name" value="CONDENSIN COMPLEX SUBUNIT 2"/>
    <property type="match status" value="1"/>
</dbReference>
<comment type="function">
    <text evidence="11">Regulatory subunit of the condensin complex, a complex required for conversion of interphase chromatin into mitotic-like condense chromosomes.</text>
</comment>
<organism evidence="13 14">
    <name type="scientific">Wickerhamomyces pijperi</name>
    <name type="common">Yeast</name>
    <name type="synonym">Pichia pijperi</name>
    <dbReference type="NCBI Taxonomy" id="599730"/>
    <lineage>
        <taxon>Eukaryota</taxon>
        <taxon>Fungi</taxon>
        <taxon>Dikarya</taxon>
        <taxon>Ascomycota</taxon>
        <taxon>Saccharomycotina</taxon>
        <taxon>Saccharomycetes</taxon>
        <taxon>Phaffomycetales</taxon>
        <taxon>Wickerhamomycetaceae</taxon>
        <taxon>Wickerhamomyces</taxon>
    </lineage>
</organism>
<evidence type="ECO:0000256" key="2">
    <source>
        <dbReference type="ARBA" id="ARBA00004496"/>
    </source>
</evidence>
<dbReference type="GO" id="GO:0000796">
    <property type="term" value="C:condensin complex"/>
    <property type="evidence" value="ECO:0007669"/>
    <property type="project" value="InterPro"/>
</dbReference>
<keyword evidence="9 11" id="KW-0226">DNA condensation</keyword>
<evidence type="ECO:0000256" key="4">
    <source>
        <dbReference type="ARBA" id="ARBA00016065"/>
    </source>
</evidence>
<evidence type="ECO:0000313" key="14">
    <source>
        <dbReference type="Proteomes" id="UP000774326"/>
    </source>
</evidence>
<evidence type="ECO:0000256" key="8">
    <source>
        <dbReference type="ARBA" id="ARBA00022776"/>
    </source>
</evidence>
<comment type="subcellular location">
    <subcellularLocation>
        <location evidence="1">Chromosome</location>
    </subcellularLocation>
    <subcellularLocation>
        <location evidence="2">Cytoplasm</location>
    </subcellularLocation>
</comment>
<gene>
    <name evidence="13" type="ORF">WICPIJ_002097</name>
</gene>
<accession>A0A9P8QAH2</accession>
<dbReference type="Pfam" id="PF05786">
    <property type="entry name" value="Cnd2"/>
    <property type="match status" value="1"/>
</dbReference>
<keyword evidence="8 11" id="KW-0498">Mitosis</keyword>
<evidence type="ECO:0000256" key="11">
    <source>
        <dbReference type="PIRNR" id="PIRNR017126"/>
    </source>
</evidence>
<reference evidence="13" key="2">
    <citation type="submission" date="2021-01" db="EMBL/GenBank/DDBJ databases">
        <authorList>
            <person name="Schikora-Tamarit M.A."/>
        </authorList>
    </citation>
    <scope>NUCLEOTIDE SEQUENCE</scope>
    <source>
        <strain evidence="13">CBS2887</strain>
    </source>
</reference>
<evidence type="ECO:0000256" key="7">
    <source>
        <dbReference type="ARBA" id="ARBA00022618"/>
    </source>
</evidence>
<evidence type="ECO:0000256" key="10">
    <source>
        <dbReference type="ARBA" id="ARBA00023306"/>
    </source>
</evidence>
<evidence type="ECO:0000256" key="9">
    <source>
        <dbReference type="ARBA" id="ARBA00023067"/>
    </source>
</evidence>
<dbReference type="GO" id="GO:0003682">
    <property type="term" value="F:chromatin binding"/>
    <property type="evidence" value="ECO:0007669"/>
    <property type="project" value="TreeGrafter"/>
</dbReference>
<feature type="region of interest" description="Disordered" evidence="12">
    <location>
        <begin position="1"/>
        <end position="25"/>
    </location>
</feature>
<name>A0A9P8QAH2_WICPI</name>
<comment type="caution">
    <text evidence="13">The sequence shown here is derived from an EMBL/GenBank/DDBJ whole genome shotgun (WGS) entry which is preliminary data.</text>
</comment>
<feature type="compositionally biased region" description="Acidic residues" evidence="12">
    <location>
        <begin position="604"/>
        <end position="623"/>
    </location>
</feature>
<feature type="compositionally biased region" description="Basic and acidic residues" evidence="12">
    <location>
        <begin position="154"/>
        <end position="164"/>
    </location>
</feature>
<feature type="region of interest" description="Disordered" evidence="12">
    <location>
        <begin position="589"/>
        <end position="625"/>
    </location>
</feature>
<keyword evidence="7 11" id="KW-0132">Cell division</keyword>
<evidence type="ECO:0000313" key="13">
    <source>
        <dbReference type="EMBL" id="KAH3686936.1"/>
    </source>
</evidence>
<evidence type="ECO:0000256" key="12">
    <source>
        <dbReference type="SAM" id="MobiDB-lite"/>
    </source>
</evidence>
<protein>
    <recommendedName>
        <fullName evidence="4 11">Condensin complex subunit 2</fullName>
    </recommendedName>
</protein>
<feature type="region of interest" description="Disordered" evidence="12">
    <location>
        <begin position="145"/>
        <end position="192"/>
    </location>
</feature>
<dbReference type="AlphaFoldDB" id="A0A9P8QAH2"/>
<dbReference type="OrthoDB" id="362021at2759"/>
<evidence type="ECO:0000256" key="6">
    <source>
        <dbReference type="ARBA" id="ARBA00022490"/>
    </source>
</evidence>
<dbReference type="InterPro" id="IPR022816">
    <property type="entry name" value="Condensin_barren_su2"/>
</dbReference>
<dbReference type="PIRSF" id="PIRSF017126">
    <property type="entry name" value="Condensin_H"/>
    <property type="match status" value="1"/>
</dbReference>
<evidence type="ECO:0000256" key="5">
    <source>
        <dbReference type="ARBA" id="ARBA00022454"/>
    </source>
</evidence>
<dbReference type="GO" id="GO:0007076">
    <property type="term" value="P:mitotic chromosome condensation"/>
    <property type="evidence" value="ECO:0007669"/>
    <property type="project" value="InterPro"/>
</dbReference>
<comment type="similarity">
    <text evidence="3 11">Belongs to the CND2 (condensin subunit 2) family.</text>
</comment>
<keyword evidence="5" id="KW-0158">Chromosome</keyword>
<evidence type="ECO:0000256" key="1">
    <source>
        <dbReference type="ARBA" id="ARBA00004286"/>
    </source>
</evidence>